<protein>
    <submittedName>
        <fullName evidence="2">DNA-binding protein</fullName>
    </submittedName>
</protein>
<sequence length="334" mass="38328">MKSPFTGGNVRLERESRTFEFRKEKFEIIYHYYVCEESGEQFTNDELDTLNITQVHNKYRSRFGIPSIEEIKHARSKYGLSAAKMSEILGLGINVYRNYEAGEMPSISIGRYIRLVADPQEFVKLVEINKSSWDATEYAEVLETISKFRDPQLYEDEGQLAFSLFKDCLPNIYNGFRVPGIKRIGAMINYFSTALQPFTTALNKLMFYADFSHYKKYGMSISGITYKAIQRGPVPTNYGGLYNAAVNKGYVKVTEVDFGEYGGDKFYNDEETTSVNLLDALTQIELATLETITEKFRNMNTSQIVDVSHNESGWKENVNNFDKISYDFSFSLNI</sequence>
<dbReference type="OrthoDB" id="9804491at2"/>
<dbReference type="Gene3D" id="1.10.260.40">
    <property type="entry name" value="lambda repressor-like DNA-binding domains"/>
    <property type="match status" value="1"/>
</dbReference>
<accession>A0A365Y302</accession>
<dbReference type="RefSeq" id="WP_113615545.1">
    <property type="nucleotide sequence ID" value="NZ_QFFJ01000001.1"/>
</dbReference>
<dbReference type="Pfam" id="PF13274">
    <property type="entry name" value="SocA_Panacea"/>
    <property type="match status" value="1"/>
</dbReference>
<dbReference type="InterPro" id="IPR025272">
    <property type="entry name" value="SocA_Panacea"/>
</dbReference>
<dbReference type="EMBL" id="QFFJ01000001">
    <property type="protein sequence ID" value="RBL92949.1"/>
    <property type="molecule type" value="Genomic_DNA"/>
</dbReference>
<evidence type="ECO:0000313" key="2">
    <source>
        <dbReference type="EMBL" id="RBL92949.1"/>
    </source>
</evidence>
<keyword evidence="2" id="KW-0238">DNA-binding</keyword>
<dbReference type="AlphaFoldDB" id="A0A365Y302"/>
<comment type="caution">
    <text evidence="2">The sequence shown here is derived from an EMBL/GenBank/DDBJ whole genome shotgun (WGS) entry which is preliminary data.</text>
</comment>
<feature type="domain" description="Antitoxin SocA-like Panacea" evidence="1">
    <location>
        <begin position="202"/>
        <end position="315"/>
    </location>
</feature>
<evidence type="ECO:0000313" key="3">
    <source>
        <dbReference type="Proteomes" id="UP000253410"/>
    </source>
</evidence>
<dbReference type="Proteomes" id="UP000253410">
    <property type="component" value="Unassembled WGS sequence"/>
</dbReference>
<organism evidence="2 3">
    <name type="scientific">Chitinophaga flava</name>
    <dbReference type="NCBI Taxonomy" id="2259036"/>
    <lineage>
        <taxon>Bacteria</taxon>
        <taxon>Pseudomonadati</taxon>
        <taxon>Bacteroidota</taxon>
        <taxon>Chitinophagia</taxon>
        <taxon>Chitinophagales</taxon>
        <taxon>Chitinophagaceae</taxon>
        <taxon>Chitinophaga</taxon>
    </lineage>
</organism>
<dbReference type="InterPro" id="IPR001387">
    <property type="entry name" value="Cro/C1-type_HTH"/>
</dbReference>
<name>A0A365Y302_9BACT</name>
<dbReference type="InterPro" id="IPR010982">
    <property type="entry name" value="Lambda_DNA-bd_dom_sf"/>
</dbReference>
<evidence type="ECO:0000259" key="1">
    <source>
        <dbReference type="Pfam" id="PF13274"/>
    </source>
</evidence>
<proteinExistence type="predicted"/>
<dbReference type="CDD" id="cd00093">
    <property type="entry name" value="HTH_XRE"/>
    <property type="match status" value="1"/>
</dbReference>
<gene>
    <name evidence="2" type="ORF">DF182_10340</name>
</gene>
<reference evidence="2 3" key="1">
    <citation type="submission" date="2018-05" db="EMBL/GenBank/DDBJ databases">
        <title>Chitinophaga sp. K3CV102501T nov., isolated from isolated from a monsoon evergreen broad-leaved forest soil.</title>
        <authorList>
            <person name="Lv Y."/>
        </authorList>
    </citation>
    <scope>NUCLEOTIDE SEQUENCE [LARGE SCALE GENOMIC DNA]</scope>
    <source>
        <strain evidence="2 3">GDMCC 1.1325</strain>
    </source>
</reference>
<keyword evidence="3" id="KW-1185">Reference proteome</keyword>
<dbReference type="GO" id="GO:0003677">
    <property type="term" value="F:DNA binding"/>
    <property type="evidence" value="ECO:0007669"/>
    <property type="project" value="UniProtKB-KW"/>
</dbReference>
<dbReference type="SUPFAM" id="SSF47413">
    <property type="entry name" value="lambda repressor-like DNA-binding domains"/>
    <property type="match status" value="1"/>
</dbReference>